<evidence type="ECO:0000313" key="2">
    <source>
        <dbReference type="Proteomes" id="UP001066276"/>
    </source>
</evidence>
<sequence length="138" mass="14817">MTPIKYLSALVSSLTVVILDIDKRFNVVITGTGASANGKRLCNGEWLNVDPGATCCDVELPCIAVYFDGECLGSEKRCLNVDGVFDNCLNAMVLPSASLTPTEVGECEVTRLAPVDYRQRKQNNAKVSDGLLSGVLFL</sequence>
<comment type="caution">
    <text evidence="1">The sequence shown here is derived from an EMBL/GenBank/DDBJ whole genome shotgun (WGS) entry which is preliminary data.</text>
</comment>
<dbReference type="EMBL" id="JANPWB010000016">
    <property type="protein sequence ID" value="KAJ1085737.1"/>
    <property type="molecule type" value="Genomic_DNA"/>
</dbReference>
<accession>A0AAV7L2J5</accession>
<name>A0AAV7L2J5_PLEWA</name>
<proteinExistence type="predicted"/>
<dbReference type="AlphaFoldDB" id="A0AAV7L2J5"/>
<gene>
    <name evidence="1" type="ORF">NDU88_005862</name>
</gene>
<organism evidence="1 2">
    <name type="scientific">Pleurodeles waltl</name>
    <name type="common">Iberian ribbed newt</name>
    <dbReference type="NCBI Taxonomy" id="8319"/>
    <lineage>
        <taxon>Eukaryota</taxon>
        <taxon>Metazoa</taxon>
        <taxon>Chordata</taxon>
        <taxon>Craniata</taxon>
        <taxon>Vertebrata</taxon>
        <taxon>Euteleostomi</taxon>
        <taxon>Amphibia</taxon>
        <taxon>Batrachia</taxon>
        <taxon>Caudata</taxon>
        <taxon>Salamandroidea</taxon>
        <taxon>Salamandridae</taxon>
        <taxon>Pleurodelinae</taxon>
        <taxon>Pleurodeles</taxon>
    </lineage>
</organism>
<keyword evidence="2" id="KW-1185">Reference proteome</keyword>
<protein>
    <submittedName>
        <fullName evidence="1">Uncharacterized protein</fullName>
    </submittedName>
</protein>
<evidence type="ECO:0000313" key="1">
    <source>
        <dbReference type="EMBL" id="KAJ1085737.1"/>
    </source>
</evidence>
<reference evidence="1" key="1">
    <citation type="journal article" date="2022" name="bioRxiv">
        <title>Sequencing and chromosome-scale assembly of the giantPleurodeles waltlgenome.</title>
        <authorList>
            <person name="Brown T."/>
            <person name="Elewa A."/>
            <person name="Iarovenko S."/>
            <person name="Subramanian E."/>
            <person name="Araus A.J."/>
            <person name="Petzold A."/>
            <person name="Susuki M."/>
            <person name="Suzuki K.-i.T."/>
            <person name="Hayashi T."/>
            <person name="Toyoda A."/>
            <person name="Oliveira C."/>
            <person name="Osipova E."/>
            <person name="Leigh N.D."/>
            <person name="Simon A."/>
            <person name="Yun M.H."/>
        </authorList>
    </citation>
    <scope>NUCLEOTIDE SEQUENCE</scope>
    <source>
        <strain evidence="1">20211129_DDA</strain>
        <tissue evidence="1">Liver</tissue>
    </source>
</reference>
<dbReference type="Proteomes" id="UP001066276">
    <property type="component" value="Chromosome 12"/>
</dbReference>